<proteinExistence type="predicted"/>
<evidence type="ECO:0000313" key="2">
    <source>
        <dbReference type="Proteomes" id="UP000033615"/>
    </source>
</evidence>
<sequence length="98" mass="10553">MQFAGFGALIPACALRALTMPGCPRMLQVALRACAPRTEQAALASVVCPLGCRGASAFRFLTSERIGVSKAVRLRRCDKGPRRSSTYDFMSVPEPFST</sequence>
<comment type="caution">
    <text evidence="1">The sequence shown here is derived from an EMBL/GenBank/DDBJ whole genome shotgun (WGS) entry which is preliminary data.</text>
</comment>
<dbReference type="AlphaFoldDB" id="A0A1V4CZR3"/>
<evidence type="ECO:0000313" key="1">
    <source>
        <dbReference type="EMBL" id="OPF75179.1"/>
    </source>
</evidence>
<reference evidence="1" key="1">
    <citation type="submission" date="2016-12" db="EMBL/GenBank/DDBJ databases">
        <title>Genome sequence of Streptomyces antioxidans MUSC 164.</title>
        <authorList>
            <person name="Lee L.-H."/>
            <person name="Ser H.-L."/>
        </authorList>
    </citation>
    <scope>NUCLEOTIDE SEQUENCE [LARGE SCALE GENOMIC DNA]</scope>
    <source>
        <strain evidence="1">MUSC 164</strain>
    </source>
</reference>
<dbReference type="Proteomes" id="UP000033615">
    <property type="component" value="Unassembled WGS sequence"/>
</dbReference>
<protein>
    <submittedName>
        <fullName evidence="1">Uncharacterized protein</fullName>
    </submittedName>
</protein>
<keyword evidence="2" id="KW-1185">Reference proteome</keyword>
<dbReference type="EMBL" id="LAKD02000072">
    <property type="protein sequence ID" value="OPF75179.1"/>
    <property type="molecule type" value="Genomic_DNA"/>
</dbReference>
<accession>A0A1V4CZR3</accession>
<gene>
    <name evidence="1" type="ORF">VT50_0225150</name>
</gene>
<dbReference type="OrthoDB" id="4278324at2"/>
<name>A0A1V4CZR3_9ACTN</name>
<organism evidence="1 2">
    <name type="scientific">Streptomyces antioxidans</name>
    <dbReference type="NCBI Taxonomy" id="1507734"/>
    <lineage>
        <taxon>Bacteria</taxon>
        <taxon>Bacillati</taxon>
        <taxon>Actinomycetota</taxon>
        <taxon>Actinomycetes</taxon>
        <taxon>Kitasatosporales</taxon>
        <taxon>Streptomycetaceae</taxon>
        <taxon>Streptomyces</taxon>
    </lineage>
</organism>